<reference evidence="2 3" key="1">
    <citation type="submission" date="2024-09" db="EMBL/GenBank/DDBJ databases">
        <authorList>
            <person name="Lee S.D."/>
        </authorList>
    </citation>
    <scope>NUCLEOTIDE SEQUENCE [LARGE SCALE GENOMIC DNA]</scope>
    <source>
        <strain evidence="2 3">N8-3</strain>
    </source>
</reference>
<dbReference type="InterPro" id="IPR035172">
    <property type="entry name" value="DUF5302"/>
</dbReference>
<dbReference type="Pfam" id="PF17227">
    <property type="entry name" value="DUF5302"/>
    <property type="match status" value="1"/>
</dbReference>
<sequence>MADDAVADSATGAADPAEGSAAASATDATTTAAAGSNSSAEAETPADDVKRKFREALARKSGQHGDAAAVGGGGESSKIHGTHGKSGGQRDFRRKSG</sequence>
<dbReference type="Proteomes" id="UP001592531">
    <property type="component" value="Unassembled WGS sequence"/>
</dbReference>
<organism evidence="2 3">
    <name type="scientific">Streptacidiphilus cavernicola</name>
    <dbReference type="NCBI Taxonomy" id="3342716"/>
    <lineage>
        <taxon>Bacteria</taxon>
        <taxon>Bacillati</taxon>
        <taxon>Actinomycetota</taxon>
        <taxon>Actinomycetes</taxon>
        <taxon>Kitasatosporales</taxon>
        <taxon>Streptomycetaceae</taxon>
        <taxon>Streptacidiphilus</taxon>
    </lineage>
</organism>
<protein>
    <submittedName>
        <fullName evidence="2">DUF5302 domain-containing protein</fullName>
    </submittedName>
</protein>
<gene>
    <name evidence="2" type="ORF">ACEZDE_30720</name>
</gene>
<feature type="compositionally biased region" description="Low complexity" evidence="1">
    <location>
        <begin position="10"/>
        <end position="43"/>
    </location>
</feature>
<evidence type="ECO:0000313" key="3">
    <source>
        <dbReference type="Proteomes" id="UP001592531"/>
    </source>
</evidence>
<feature type="region of interest" description="Disordered" evidence="1">
    <location>
        <begin position="1"/>
        <end position="97"/>
    </location>
</feature>
<evidence type="ECO:0000313" key="2">
    <source>
        <dbReference type="EMBL" id="MFC1420984.1"/>
    </source>
</evidence>
<keyword evidence="3" id="KW-1185">Reference proteome</keyword>
<evidence type="ECO:0000256" key="1">
    <source>
        <dbReference type="SAM" id="MobiDB-lite"/>
    </source>
</evidence>
<comment type="caution">
    <text evidence="2">The sequence shown here is derived from an EMBL/GenBank/DDBJ whole genome shotgun (WGS) entry which is preliminary data.</text>
</comment>
<dbReference type="EMBL" id="JBHFAB010000032">
    <property type="protein sequence ID" value="MFC1420984.1"/>
    <property type="molecule type" value="Genomic_DNA"/>
</dbReference>
<feature type="compositionally biased region" description="Basic and acidic residues" evidence="1">
    <location>
        <begin position="47"/>
        <end position="58"/>
    </location>
</feature>
<accession>A0ABV6W4Q4</accession>
<proteinExistence type="predicted"/>
<dbReference type="RefSeq" id="WP_380543301.1">
    <property type="nucleotide sequence ID" value="NZ_JBHFAB010000032.1"/>
</dbReference>
<name>A0ABV6W4Q4_9ACTN</name>